<evidence type="ECO:0000313" key="6">
    <source>
        <dbReference type="EMBL" id="KTD55640.1"/>
    </source>
</evidence>
<evidence type="ECO:0000256" key="1">
    <source>
        <dbReference type="ARBA" id="ARBA00022801"/>
    </source>
</evidence>
<dbReference type="InterPro" id="IPR021095">
    <property type="entry name" value="DUF3734"/>
</dbReference>
<protein>
    <submittedName>
        <fullName evidence="6">Patatin-like phospholipase</fullName>
    </submittedName>
</protein>
<proteinExistence type="predicted"/>
<reference evidence="6 7" key="1">
    <citation type="submission" date="2015-11" db="EMBL/GenBank/DDBJ databases">
        <title>Genomic analysis of 38 Legionella species identifies large and diverse effector repertoires.</title>
        <authorList>
            <person name="Burstein D."/>
            <person name="Amaro F."/>
            <person name="Zusman T."/>
            <person name="Lifshitz Z."/>
            <person name="Cohen O."/>
            <person name="Gilbert J.A."/>
            <person name="Pupko T."/>
            <person name="Shuman H.A."/>
            <person name="Segal G."/>
        </authorList>
    </citation>
    <scope>NUCLEOTIDE SEQUENCE [LARGE SCALE GENOMIC DNA]</scope>
    <source>
        <strain evidence="6 7">SC-63-C7</strain>
    </source>
</reference>
<dbReference type="InterPro" id="IPR050301">
    <property type="entry name" value="NTE"/>
</dbReference>
<evidence type="ECO:0000256" key="3">
    <source>
        <dbReference type="ARBA" id="ARBA00023098"/>
    </source>
</evidence>
<accession>A0A0W0YFA6</accession>
<keyword evidence="7" id="KW-1185">Reference proteome</keyword>
<sequence length="384" mass="43679">MTKKMQGKPIWDRVAFLFQGGGALGAFQVGVFDALQQAGYHFDWVSGISIGAINAAIVSGNKPEDRVKKLKEFWQIISSPESLNWWHHLSSEEGLRKLYNQWHAHATLLLGQPGFFQPRMISPHFIHQAVPEEISFYDTSILRNTLERLIDFDLLNSGKTRLTLSAVRVDNGQEVHFDTKNQKIYPEHIMASGALPPGFPAVKIDGEYYWDGGIVNNTPIEVILNDLPRKNTLCFMVHLFDPDGDLPSNLDQVLLRHKDISYASNYKRVIKSFSEAHEMRHAISALYDMLPDKVKEDPHARKLRALGCKSTMLMVRFHRHHTSTDLSSKDYAFSPTSIREGIEMGYEQAMTALKKSPWLKPIPKDVGAVLYDMHLHDESLAHHR</sequence>
<feature type="domain" description="PNPLA" evidence="5">
    <location>
        <begin position="16"/>
        <end position="224"/>
    </location>
</feature>
<evidence type="ECO:0000256" key="2">
    <source>
        <dbReference type="ARBA" id="ARBA00022963"/>
    </source>
</evidence>
<organism evidence="6 7">
    <name type="scientific">Legionella santicrucis</name>
    <dbReference type="NCBI Taxonomy" id="45074"/>
    <lineage>
        <taxon>Bacteria</taxon>
        <taxon>Pseudomonadati</taxon>
        <taxon>Pseudomonadota</taxon>
        <taxon>Gammaproteobacteria</taxon>
        <taxon>Legionellales</taxon>
        <taxon>Legionellaceae</taxon>
        <taxon>Legionella</taxon>
    </lineage>
</organism>
<dbReference type="Pfam" id="PF01734">
    <property type="entry name" value="Patatin"/>
    <property type="match status" value="1"/>
</dbReference>
<dbReference type="RefSeq" id="WP_058515144.1">
    <property type="nucleotide sequence ID" value="NZ_CAAAIH010000011.1"/>
</dbReference>
<dbReference type="OrthoDB" id="9807112at2"/>
<dbReference type="Pfam" id="PF12536">
    <property type="entry name" value="DUF3734"/>
    <property type="match status" value="1"/>
</dbReference>
<dbReference type="GO" id="GO:0016042">
    <property type="term" value="P:lipid catabolic process"/>
    <property type="evidence" value="ECO:0007669"/>
    <property type="project" value="UniProtKB-UniRule"/>
</dbReference>
<comment type="caution">
    <text evidence="6">The sequence shown here is derived from an EMBL/GenBank/DDBJ whole genome shotgun (WGS) entry which is preliminary data.</text>
</comment>
<evidence type="ECO:0000259" key="5">
    <source>
        <dbReference type="PROSITE" id="PS51635"/>
    </source>
</evidence>
<dbReference type="Proteomes" id="UP000054703">
    <property type="component" value="Unassembled WGS sequence"/>
</dbReference>
<dbReference type="Gene3D" id="3.40.1090.10">
    <property type="entry name" value="Cytosolic phospholipase A2 catalytic domain"/>
    <property type="match status" value="2"/>
</dbReference>
<evidence type="ECO:0000256" key="4">
    <source>
        <dbReference type="PROSITE-ProRule" id="PRU01161"/>
    </source>
</evidence>
<keyword evidence="3 4" id="KW-0443">Lipid metabolism</keyword>
<dbReference type="EMBL" id="LNYU01000085">
    <property type="protein sequence ID" value="KTD55640.1"/>
    <property type="molecule type" value="Genomic_DNA"/>
</dbReference>
<feature type="active site" description="Nucleophile" evidence="4">
    <location>
        <position position="49"/>
    </location>
</feature>
<feature type="active site" description="Proton acceptor" evidence="4">
    <location>
        <position position="211"/>
    </location>
</feature>
<dbReference type="PANTHER" id="PTHR14226:SF57">
    <property type="entry name" value="BLR7027 PROTEIN"/>
    <property type="match status" value="1"/>
</dbReference>
<dbReference type="SUPFAM" id="SSF52151">
    <property type="entry name" value="FabD/lysophospholipase-like"/>
    <property type="match status" value="1"/>
</dbReference>
<feature type="short sequence motif" description="GXSXG" evidence="4">
    <location>
        <begin position="47"/>
        <end position="51"/>
    </location>
</feature>
<dbReference type="PANTHER" id="PTHR14226">
    <property type="entry name" value="NEUROPATHY TARGET ESTERASE/SWISS CHEESE D.MELANOGASTER"/>
    <property type="match status" value="1"/>
</dbReference>
<keyword evidence="1 4" id="KW-0378">Hydrolase</keyword>
<dbReference type="PROSITE" id="PS51635">
    <property type="entry name" value="PNPLA"/>
    <property type="match status" value="1"/>
</dbReference>
<dbReference type="GO" id="GO:0016787">
    <property type="term" value="F:hydrolase activity"/>
    <property type="evidence" value="ECO:0007669"/>
    <property type="project" value="UniProtKB-UniRule"/>
</dbReference>
<dbReference type="PATRIC" id="fig|45074.5.peg.3434"/>
<dbReference type="InterPro" id="IPR002641">
    <property type="entry name" value="PNPLA_dom"/>
</dbReference>
<dbReference type="STRING" id="45074.Lsan_3192"/>
<keyword evidence="2 4" id="KW-0442">Lipid degradation</keyword>
<gene>
    <name evidence="6" type="ORF">Lsan_3192</name>
</gene>
<dbReference type="AlphaFoldDB" id="A0A0W0YFA6"/>
<name>A0A0W0YFA6_9GAMM</name>
<dbReference type="CDD" id="cd07209">
    <property type="entry name" value="Pat_hypo_Ecoli_Z1214_like"/>
    <property type="match status" value="1"/>
</dbReference>
<evidence type="ECO:0000313" key="7">
    <source>
        <dbReference type="Proteomes" id="UP000054703"/>
    </source>
</evidence>
<dbReference type="InterPro" id="IPR016035">
    <property type="entry name" value="Acyl_Trfase/lysoPLipase"/>
</dbReference>
<feature type="short sequence motif" description="DGA/G" evidence="4">
    <location>
        <begin position="211"/>
        <end position="213"/>
    </location>
</feature>
<feature type="short sequence motif" description="GXGXXG" evidence="4">
    <location>
        <begin position="20"/>
        <end position="25"/>
    </location>
</feature>